<evidence type="ECO:0000313" key="3">
    <source>
        <dbReference type="EMBL" id="QEE50111.1"/>
    </source>
</evidence>
<dbReference type="RefSeq" id="WP_147583599.1">
    <property type="nucleotide sequence ID" value="NZ_CP042831.1"/>
</dbReference>
<evidence type="ECO:0000256" key="1">
    <source>
        <dbReference type="SAM" id="SignalP"/>
    </source>
</evidence>
<dbReference type="Gene3D" id="3.30.530.80">
    <property type="match status" value="1"/>
</dbReference>
<dbReference type="AlphaFoldDB" id="A0A5B9FVA2"/>
<name>A0A5B9FVA2_9FLAO</name>
<dbReference type="Pfam" id="PF14730">
    <property type="entry name" value="DUF4468"/>
    <property type="match status" value="1"/>
</dbReference>
<gene>
    <name evidence="3" type="ORF">FUA48_11125</name>
</gene>
<sequence length="178" mass="21459">MKKHLTLLFVFVCVCLFAQEEKITFRFDADTIKTIVIKVPGMKASEIYDRTVGWSKSFYVKNYDLILSRDSINYTLSYSDTFYMPFDTDLKAGLYKEHNHAYYKLSIECYDNRYLVCFEHIKFVDNFLEDTYFKLTDFFWDPRRYKEKLEGYEANISLVINSINTYIKTQEFVQPRKW</sequence>
<feature type="chain" id="PRO_5022808018" evidence="1">
    <location>
        <begin position="19"/>
        <end position="178"/>
    </location>
</feature>
<organism evidence="3 4">
    <name type="scientific">Flavobacterium alkalisoli</name>
    <dbReference type="NCBI Taxonomy" id="2602769"/>
    <lineage>
        <taxon>Bacteria</taxon>
        <taxon>Pseudomonadati</taxon>
        <taxon>Bacteroidota</taxon>
        <taxon>Flavobacteriia</taxon>
        <taxon>Flavobacteriales</taxon>
        <taxon>Flavobacteriaceae</taxon>
        <taxon>Flavobacterium</taxon>
    </lineage>
</organism>
<dbReference type="KEGG" id="fak:FUA48_11125"/>
<dbReference type="OrthoDB" id="9853523at2"/>
<feature type="signal peptide" evidence="1">
    <location>
        <begin position="1"/>
        <end position="18"/>
    </location>
</feature>
<dbReference type="Proteomes" id="UP000321222">
    <property type="component" value="Chromosome"/>
</dbReference>
<dbReference type="InterPro" id="IPR027823">
    <property type="entry name" value="DUF4468"/>
</dbReference>
<proteinExistence type="predicted"/>
<evidence type="ECO:0000313" key="4">
    <source>
        <dbReference type="Proteomes" id="UP000321222"/>
    </source>
</evidence>
<evidence type="ECO:0000259" key="2">
    <source>
        <dbReference type="Pfam" id="PF14730"/>
    </source>
</evidence>
<keyword evidence="4" id="KW-1185">Reference proteome</keyword>
<reference evidence="3 4" key="1">
    <citation type="submission" date="2019-08" db="EMBL/GenBank/DDBJ databases">
        <title>Flavobacterium alkalisoli sp. nov., isolated from rhizosphere soil of Suaeda salsa.</title>
        <authorList>
            <person name="Sun J.-Q."/>
            <person name="Xu L."/>
        </authorList>
    </citation>
    <scope>NUCLEOTIDE SEQUENCE [LARGE SCALE GENOMIC DNA]</scope>
    <source>
        <strain evidence="3 4">XS-5</strain>
    </source>
</reference>
<feature type="domain" description="DUF4468" evidence="2">
    <location>
        <begin position="36"/>
        <end position="123"/>
    </location>
</feature>
<dbReference type="EMBL" id="CP042831">
    <property type="protein sequence ID" value="QEE50111.1"/>
    <property type="molecule type" value="Genomic_DNA"/>
</dbReference>
<protein>
    <submittedName>
        <fullName evidence="3">DUF4468 domain-containing protein</fullName>
    </submittedName>
</protein>
<keyword evidence="1" id="KW-0732">Signal</keyword>
<accession>A0A5B9FVA2</accession>